<reference evidence="2 3" key="1">
    <citation type="journal article" date="2018" name="Sci. Rep.">
        <title>Rhizobium tumorigenes sp. nov., a novel plant tumorigenic bacterium isolated from cane gall tumors on thornless blackberry.</title>
        <authorList>
            <person name="Kuzmanovi N."/>
            <person name="Smalla K."/>
            <person name="Gronow S."/>
            <person name="PuBawska J."/>
        </authorList>
    </citation>
    <scope>NUCLEOTIDE SEQUENCE [LARGE SCALE GENOMIC DNA]</scope>
    <source>
        <strain evidence="2 3">1078</strain>
    </source>
</reference>
<keyword evidence="1" id="KW-1133">Transmembrane helix</keyword>
<organism evidence="2 3">
    <name type="scientific">Rhizobium tumorigenes</name>
    <dbReference type="NCBI Taxonomy" id="2041385"/>
    <lineage>
        <taxon>Bacteria</taxon>
        <taxon>Pseudomonadati</taxon>
        <taxon>Pseudomonadota</taxon>
        <taxon>Alphaproteobacteria</taxon>
        <taxon>Hyphomicrobiales</taxon>
        <taxon>Rhizobiaceae</taxon>
        <taxon>Rhizobium/Agrobacterium group</taxon>
        <taxon>Rhizobium</taxon>
    </lineage>
</organism>
<evidence type="ECO:0000313" key="2">
    <source>
        <dbReference type="EMBL" id="WFR97663.1"/>
    </source>
</evidence>
<keyword evidence="2" id="KW-0614">Plasmid</keyword>
<name>A0AAF1K817_9HYPH</name>
<proteinExistence type="predicted"/>
<evidence type="ECO:0000256" key="1">
    <source>
        <dbReference type="SAM" id="Phobius"/>
    </source>
</evidence>
<dbReference type="EMBL" id="CP117256">
    <property type="protein sequence ID" value="WFR97663.1"/>
    <property type="molecule type" value="Genomic_DNA"/>
</dbReference>
<sequence>MAIIRASRSKTLTIAVFEENHPAVVGAAHPNEIVIYCGSYTELWRCLIVCAVLVACYTANISAQRYDLFRQSDMLNHWVTGLFCVYLSILGWSMRKRNPWKRLFTVKTDGIVYHRFSRQIVHWSSIKQITLRAAGVGSQTTMIDILIKDEADPILVRRATVKSALLSHVPGKPNISIPNQPITGLPSTDLKTVLLRAYCQHSHPNVGATNVVSLSAFRSRNAY</sequence>
<dbReference type="KEGG" id="rtu:PR017_20975"/>
<protein>
    <submittedName>
        <fullName evidence="2">Uncharacterized protein</fullName>
    </submittedName>
</protein>
<reference evidence="3" key="2">
    <citation type="journal article" date="2023" name="MicrobiologyOpen">
        <title>Genomics of the tumorigenes clade of the family Rhizobiaceae and description of Rhizobium rhododendri sp. nov.</title>
        <authorList>
            <person name="Kuzmanovic N."/>
            <person name="diCenzo G.C."/>
            <person name="Bunk B."/>
            <person name="Sproeer C."/>
            <person name="Fruehling A."/>
            <person name="Neumann-Schaal M."/>
            <person name="Overmann J."/>
            <person name="Smalla K."/>
        </authorList>
    </citation>
    <scope>NUCLEOTIDE SEQUENCE [LARGE SCALE GENOMIC DNA]</scope>
    <source>
        <strain evidence="3">1078</strain>
        <plasmid evidence="3">pRt1078</plasmid>
    </source>
</reference>
<feature type="transmembrane region" description="Helical" evidence="1">
    <location>
        <begin position="75"/>
        <end position="94"/>
    </location>
</feature>
<evidence type="ECO:0000313" key="3">
    <source>
        <dbReference type="Proteomes" id="UP000249499"/>
    </source>
</evidence>
<geneLocation type="plasmid" evidence="2 3">
    <name>pRt1078</name>
</geneLocation>
<feature type="transmembrane region" description="Helical" evidence="1">
    <location>
        <begin position="43"/>
        <end position="63"/>
    </location>
</feature>
<dbReference type="AlphaFoldDB" id="A0AAF1K817"/>
<keyword evidence="1" id="KW-0472">Membrane</keyword>
<gene>
    <name evidence="2" type="ORF">PR017_20975</name>
</gene>
<accession>A0AAF1K817</accession>
<keyword evidence="1" id="KW-0812">Transmembrane</keyword>
<dbReference type="RefSeq" id="WP_111219056.1">
    <property type="nucleotide sequence ID" value="NZ_CP117256.1"/>
</dbReference>
<keyword evidence="3" id="KW-1185">Reference proteome</keyword>
<dbReference type="Proteomes" id="UP000249499">
    <property type="component" value="Plasmid pRt1078"/>
</dbReference>